<feature type="transmembrane region" description="Helical" evidence="2">
    <location>
        <begin position="326"/>
        <end position="348"/>
    </location>
</feature>
<reference evidence="4" key="1">
    <citation type="journal article" date="2015" name="PLoS Genet.">
        <title>Genome Sequence and Transcriptome Analyses of Chrysochromulina tobin: Metabolic Tools for Enhanced Algal Fitness in the Prominent Order Prymnesiales (Haptophyceae).</title>
        <authorList>
            <person name="Hovde B.T."/>
            <person name="Deodato C.R."/>
            <person name="Hunsperger H.M."/>
            <person name="Ryken S.A."/>
            <person name="Yost W."/>
            <person name="Jha R.K."/>
            <person name="Patterson J."/>
            <person name="Monnat R.J. Jr."/>
            <person name="Barlow S.B."/>
            <person name="Starkenburg S.R."/>
            <person name="Cattolico R.A."/>
        </authorList>
    </citation>
    <scope>NUCLEOTIDE SEQUENCE</scope>
    <source>
        <strain evidence="4">CCMP291</strain>
    </source>
</reference>
<evidence type="ECO:0000256" key="1">
    <source>
        <dbReference type="SAM" id="MobiDB-lite"/>
    </source>
</evidence>
<protein>
    <submittedName>
        <fullName evidence="3">Uncharacterized protein</fullName>
    </submittedName>
</protein>
<dbReference type="AlphaFoldDB" id="A0A0M0JH68"/>
<sequence>MGPQSFKLDSVAMRWSLPADSHSNYALGGGITFAIHRDFCARLIPLFPEQGYEAKLFGDFFLDCEDIRSAIARAMDTWAENHKNINFKDVSERCAHVLTTDYCPHAEIFIVPEHLEGTSTTSDLAAWVTHNLSETSITRSPTTTSGFEIPFNPSNAAATPEAANHEVVLEQQPARGQRPGARPALNACGEPPQLSHKGEISRDQNDLACGSPRCTHLLDYLAVMPTGLLTFSLFWLIFCPAFYFRVFLPCWDCFDFEASIAHETRSIQSSIMFSLTTHKSRTCLSADDLEGLNYLYPVCSGAFDVSPEQPEPLCIKPKSLSGWLRLLYITFTPFVIITLLILSVQLCVRRHQKRKLRNLVETGERLRQQRTELIRKFKEAALKRAVSNAQNFRGNMLARAGTSRTLSGISARCSFGPQSPGRESQGASGRSLGGVNSHLGGGASSPAQHNREVEMERRRQQLAEVEEANLQAALAISRGEPPPMPTAGSLGFVGSRAFATSTEGLSIEEDGEAPAEIEEANLQAALAASRVISVPARQVLGTRQQARFSEAGNSPEAHV</sequence>
<keyword evidence="2" id="KW-0472">Membrane</keyword>
<name>A0A0M0JH68_9EUKA</name>
<organism evidence="3 4">
    <name type="scientific">Chrysochromulina tobinii</name>
    <dbReference type="NCBI Taxonomy" id="1460289"/>
    <lineage>
        <taxon>Eukaryota</taxon>
        <taxon>Haptista</taxon>
        <taxon>Haptophyta</taxon>
        <taxon>Prymnesiophyceae</taxon>
        <taxon>Prymnesiales</taxon>
        <taxon>Chrysochromulinaceae</taxon>
        <taxon>Chrysochromulina</taxon>
    </lineage>
</organism>
<keyword evidence="2" id="KW-1133">Transmembrane helix</keyword>
<evidence type="ECO:0000313" key="4">
    <source>
        <dbReference type="Proteomes" id="UP000037460"/>
    </source>
</evidence>
<evidence type="ECO:0000256" key="2">
    <source>
        <dbReference type="SAM" id="Phobius"/>
    </source>
</evidence>
<gene>
    <name evidence="3" type="ORF">Ctob_011641</name>
</gene>
<feature type="transmembrane region" description="Helical" evidence="2">
    <location>
        <begin position="220"/>
        <end position="244"/>
    </location>
</feature>
<dbReference type="Proteomes" id="UP000037460">
    <property type="component" value="Unassembled WGS sequence"/>
</dbReference>
<evidence type="ECO:0000313" key="3">
    <source>
        <dbReference type="EMBL" id="KOO25682.1"/>
    </source>
</evidence>
<proteinExistence type="predicted"/>
<keyword evidence="2" id="KW-0812">Transmembrane</keyword>
<keyword evidence="4" id="KW-1185">Reference proteome</keyword>
<dbReference type="EMBL" id="JWZX01002943">
    <property type="protein sequence ID" value="KOO25682.1"/>
    <property type="molecule type" value="Genomic_DNA"/>
</dbReference>
<feature type="compositionally biased region" description="Basic and acidic residues" evidence="1">
    <location>
        <begin position="449"/>
        <end position="459"/>
    </location>
</feature>
<accession>A0A0M0JH68</accession>
<feature type="region of interest" description="Disordered" evidence="1">
    <location>
        <begin position="411"/>
        <end position="459"/>
    </location>
</feature>
<dbReference type="OrthoDB" id="10267698at2759"/>
<comment type="caution">
    <text evidence="3">The sequence shown here is derived from an EMBL/GenBank/DDBJ whole genome shotgun (WGS) entry which is preliminary data.</text>
</comment>